<evidence type="ECO:0000256" key="1">
    <source>
        <dbReference type="ARBA" id="ARBA00022729"/>
    </source>
</evidence>
<keyword evidence="3" id="KW-0106">Calcium</keyword>
<dbReference type="EMBL" id="JACJTQ010000015">
    <property type="protein sequence ID" value="MBD2692390.1"/>
    <property type="molecule type" value="Genomic_DNA"/>
</dbReference>
<dbReference type="InterPro" id="IPR051171">
    <property type="entry name" value="CaCA"/>
</dbReference>
<keyword evidence="8" id="KW-1185">Reference proteome</keyword>
<dbReference type="PROSITE" id="PS00330">
    <property type="entry name" value="HEMOLYSIN_CALCIUM"/>
    <property type="match status" value="1"/>
</dbReference>
<feature type="domain" description="Calx-beta" evidence="6">
    <location>
        <begin position="580"/>
        <end position="685"/>
    </location>
</feature>
<dbReference type="PANTHER" id="PTHR11878">
    <property type="entry name" value="SODIUM/CALCIUM EXCHANGER"/>
    <property type="match status" value="1"/>
</dbReference>
<evidence type="ECO:0000259" key="6">
    <source>
        <dbReference type="SMART" id="SM00237"/>
    </source>
</evidence>
<dbReference type="InterPro" id="IPR011049">
    <property type="entry name" value="Serralysin-like_metalloprot_C"/>
</dbReference>
<feature type="domain" description="Calx-beta" evidence="6">
    <location>
        <begin position="230"/>
        <end position="327"/>
    </location>
</feature>
<dbReference type="Pfam" id="PF00353">
    <property type="entry name" value="HemolysinCabind"/>
    <property type="match status" value="2"/>
</dbReference>
<evidence type="ECO:0000256" key="4">
    <source>
        <dbReference type="ARBA" id="ARBA00023065"/>
    </source>
</evidence>
<feature type="region of interest" description="Disordered" evidence="5">
    <location>
        <begin position="69"/>
        <end position="91"/>
    </location>
</feature>
<feature type="domain" description="Calx-beta" evidence="6">
    <location>
        <begin position="461"/>
        <end position="567"/>
    </location>
</feature>
<evidence type="ECO:0000256" key="2">
    <source>
        <dbReference type="ARBA" id="ARBA00022737"/>
    </source>
</evidence>
<accession>A0ABR8J488</accession>
<reference evidence="7 8" key="1">
    <citation type="journal article" date="2020" name="ISME J.">
        <title>Comparative genomics reveals insights into cyanobacterial evolution and habitat adaptation.</title>
        <authorList>
            <person name="Chen M.Y."/>
            <person name="Teng W.K."/>
            <person name="Zhao L."/>
            <person name="Hu C.X."/>
            <person name="Zhou Y.K."/>
            <person name="Han B.P."/>
            <person name="Song L.R."/>
            <person name="Shu W.S."/>
        </authorList>
    </citation>
    <scope>NUCLEOTIDE SEQUENCE [LARGE SCALE GENOMIC DNA]</scope>
    <source>
        <strain evidence="7 8">FACHB-362</strain>
    </source>
</reference>
<feature type="domain" description="Calx-beta" evidence="6">
    <location>
        <begin position="1154"/>
        <end position="1244"/>
    </location>
</feature>
<evidence type="ECO:0000313" key="8">
    <source>
        <dbReference type="Proteomes" id="UP000660381"/>
    </source>
</evidence>
<feature type="domain" description="Calx-beta" evidence="6">
    <location>
        <begin position="1257"/>
        <end position="1359"/>
    </location>
</feature>
<gene>
    <name evidence="7" type="ORF">H6G68_11595</name>
</gene>
<evidence type="ECO:0000256" key="3">
    <source>
        <dbReference type="ARBA" id="ARBA00022837"/>
    </source>
</evidence>
<keyword evidence="2" id="KW-0677">Repeat</keyword>
<feature type="compositionally biased region" description="Polar residues" evidence="5">
    <location>
        <begin position="70"/>
        <end position="83"/>
    </location>
</feature>
<dbReference type="Gene3D" id="2.60.40.2030">
    <property type="match status" value="8"/>
</dbReference>
<dbReference type="SUPFAM" id="SSF141072">
    <property type="entry name" value="CalX-like"/>
    <property type="match status" value="8"/>
</dbReference>
<feature type="domain" description="Calx-beta" evidence="6">
    <location>
        <begin position="340"/>
        <end position="448"/>
    </location>
</feature>
<dbReference type="InterPro" id="IPR038081">
    <property type="entry name" value="CalX-like_sf"/>
</dbReference>
<dbReference type="InterPro" id="IPR001343">
    <property type="entry name" value="Hemolysn_Ca-bd"/>
</dbReference>
<dbReference type="InterPro" id="IPR049804">
    <property type="entry name" value="Choice_anch_L"/>
</dbReference>
<dbReference type="SUPFAM" id="SSF51120">
    <property type="entry name" value="beta-Roll"/>
    <property type="match status" value="1"/>
</dbReference>
<keyword evidence="1" id="KW-0732">Signal</keyword>
<feature type="domain" description="Calx-beta" evidence="6">
    <location>
        <begin position="828"/>
        <end position="919"/>
    </location>
</feature>
<feature type="domain" description="Calx-beta" evidence="6">
    <location>
        <begin position="698"/>
        <end position="803"/>
    </location>
</feature>
<dbReference type="Gene3D" id="2.150.10.10">
    <property type="entry name" value="Serralysin-like metalloprotease, C-terminal"/>
    <property type="match status" value="2"/>
</dbReference>
<dbReference type="NCBIfam" id="NF038133">
    <property type="entry name" value="choice_anch_L"/>
    <property type="match status" value="1"/>
</dbReference>
<comment type="caution">
    <text evidence="7">The sequence shown here is derived from an EMBL/GenBank/DDBJ whole genome shotgun (WGS) entry which is preliminary data.</text>
</comment>
<dbReference type="Proteomes" id="UP000660381">
    <property type="component" value="Unassembled WGS sequence"/>
</dbReference>
<name>A0ABR8J488_9NOST</name>
<organism evidence="7 8">
    <name type="scientific">Anabaena catenula FACHB-362</name>
    <dbReference type="NCBI Taxonomy" id="2692877"/>
    <lineage>
        <taxon>Bacteria</taxon>
        <taxon>Bacillati</taxon>
        <taxon>Cyanobacteriota</taxon>
        <taxon>Cyanophyceae</taxon>
        <taxon>Nostocales</taxon>
        <taxon>Nostocaceae</taxon>
        <taxon>Anabaena</taxon>
    </lineage>
</organism>
<dbReference type="Pfam" id="PF03160">
    <property type="entry name" value="Calx-beta"/>
    <property type="match status" value="7"/>
</dbReference>
<evidence type="ECO:0000256" key="5">
    <source>
        <dbReference type="SAM" id="MobiDB-lite"/>
    </source>
</evidence>
<dbReference type="PRINTS" id="PR00313">
    <property type="entry name" value="CABNDNGRPT"/>
</dbReference>
<dbReference type="PANTHER" id="PTHR11878:SF65">
    <property type="entry name" value="NA_CA-EXCHANGE PROTEIN, ISOFORM G"/>
    <property type="match status" value="1"/>
</dbReference>
<dbReference type="InterPro" id="IPR018511">
    <property type="entry name" value="Hemolysin-typ_Ca-bd_CS"/>
</dbReference>
<keyword evidence="4" id="KW-0406">Ion transport</keyword>
<keyword evidence="4" id="KW-0813">Transport</keyword>
<sequence length="1584" mass="159695">MTTVNTTDLTSVTATQLVTTLLGSGVTATNITFTGANVAGGTFTGGIGAGIGIDSGIILSTGNIAFAQGPNDSTGETGSNSRPGDSDLDTIVDPRTTRDAAVLEFDFIPSTSTISFSYVFASEEYPEFVNSSFNDVFAFFLNGQNIALIPGTSTPVSINTVNAGSSSTPGTGPNSSFFTPNYGTAFDLQFDGFTTVLSATATGLVPGVTNRIKLAIADTSDSSLDSAVFLQAASFGNATSVRVTATDSDAGEGTTPNLGVFTITRTGSTANALSVNYTISGTASATDYNTIPSTIVIPAGQASTTVTITPTDDALTEGNETVILSLTDTTNYDLGTPNSATVIVADNEQQDNVVNLSVAPASVFENGTTNLVYTFTREGATTSTLTVNYSVGGAATFNSDYTQIGAGSFNATTGTITFATGASTATLTIDSTADTDIENNETVALTLAAGTGYTIGTATAVTGTILDDDAPVITLTLNPTSVLEDGATNLVYTFTRTGNTATALTVNYGVAGTATLNTDYVQTGAATFTNTAGSITFASGASTATLTINPTTDTTVESNETIALTLAPNADYAIGTAGAVTGTIVDDDSQVLSVITIAATDASAAETATGETANPGVFTLTRTGSTTDALTVNYTTAGTASNGTDYTNLPATVTFAAGSATATVTVSPIDDTLVEGTETAVLNLATGTGYTLGAATSATVNIADNDLPPLPVITIAATDASAAETATGETANPGVFTLTRTGSTTDALTVNYTTAGTASNGTDYTNLPATVTFAAGSATATVTVDPIDDTLVEGTETAVLNLATGTGYTLGAATSATVNIADNDFPLVTIINLSDNQTIVEGLTSPQNVAYTVTLSNASNQIITVQYATSDGTAIADSDYSNTTGTLTFNPGVTTQVINIPILNDSINEANETFTLTLTSPTNASLGTKTSTTTTITDTLVDSVTTTLPTNVENLSLEGTTAINGTGNAGNNVLIGNQANNILFGESGADTLKGKAGDDTLTGEADADIFEFGGQALAVNPETGFLEETGATLGFTGLKNTYIGKDTITDFATGVDQIWLDISTFTSIGPAGLDLSLIANGFTLVNQATNAGIDTQNAYLVYNQGTGDLFYNVNLSAFGNGGGGIFANLGVGTVLAATDISLIGDNELSLIPVITVTATDANAAETATGVTANPGVFTLARTGSLANALTVNYTTTGTATNGTDYSNLTETVTFAAGSATATVTVDPIDDTIVEGTETAILDLATGTGYTLGTATSATVNIADNDLPLVTINLSDNQTIVEGSTSSQNVSYTVTLSDTSTQTITVQYATSDGTAIAGSDYSNTTGTLTFNPGVTSRVINIPIVNNFLNEANETFTLTLTSPTNASLGTKTSATTTITDTLTASVTTTLPAFVENLSLTGTTSINGTGNAGNNVLIGNQSNNILFGGTGADTLKGKAGADTLTGGVGADIFEFGGQALAVNPVTGSLEETGATLGLTGPTSTYIRKDRITDFATGVDQILLDISTFTSVGPAGLDLSLVANGFTLVNQATNAGIDTQNAYLVYNQGTGDLFYNVNLSAFGNGGGGIFANLGVGTVLAATDISLIA</sequence>
<dbReference type="InterPro" id="IPR003644">
    <property type="entry name" value="Calx_beta"/>
</dbReference>
<protein>
    <submittedName>
        <fullName evidence="7">Choice-of-anchor L domain-containing protein</fullName>
    </submittedName>
</protein>
<proteinExistence type="predicted"/>
<dbReference type="RefSeq" id="WP_190906796.1">
    <property type="nucleotide sequence ID" value="NZ_JACJTQ010000015.1"/>
</dbReference>
<dbReference type="SMART" id="SM00237">
    <property type="entry name" value="Calx_beta"/>
    <property type="match status" value="8"/>
</dbReference>
<evidence type="ECO:0000313" key="7">
    <source>
        <dbReference type="EMBL" id="MBD2692390.1"/>
    </source>
</evidence>